<evidence type="ECO:0000256" key="7">
    <source>
        <dbReference type="ARBA" id="ARBA00022898"/>
    </source>
</evidence>
<dbReference type="EMBL" id="HBDY01000803">
    <property type="protein sequence ID" value="CAD8227259.1"/>
    <property type="molecule type" value="Transcribed_RNA"/>
</dbReference>
<reference evidence="19" key="1">
    <citation type="submission" date="2021-01" db="EMBL/GenBank/DDBJ databases">
        <authorList>
            <person name="Corre E."/>
            <person name="Pelletier E."/>
            <person name="Niang G."/>
            <person name="Scheremetjew M."/>
            <person name="Finn R."/>
            <person name="Kale V."/>
            <person name="Holt S."/>
            <person name="Cochrane G."/>
            <person name="Meng A."/>
            <person name="Brown T."/>
            <person name="Cohen L."/>
        </authorList>
    </citation>
    <scope>NUCLEOTIDE SEQUENCE</scope>
    <source>
        <strain evidence="19">RCC1614</strain>
    </source>
</reference>
<dbReference type="GO" id="GO:0030149">
    <property type="term" value="P:sphingolipid catabolic process"/>
    <property type="evidence" value="ECO:0007669"/>
    <property type="project" value="TreeGrafter"/>
</dbReference>
<gene>
    <name evidence="19" type="ORF">MPUS1402_LOCUS583</name>
</gene>
<dbReference type="EC" id="4.1.2.27" evidence="14"/>
<keyword evidence="7 16" id="KW-0663">Pyridoxal phosphate</keyword>
<keyword evidence="9 18" id="KW-1133">Transmembrane helix</keyword>
<dbReference type="InterPro" id="IPR050477">
    <property type="entry name" value="GrpII_AminoAcid_Decarb"/>
</dbReference>
<evidence type="ECO:0000256" key="16">
    <source>
        <dbReference type="PIRSR" id="PIRSR602129-50"/>
    </source>
</evidence>
<keyword evidence="8" id="KW-0746">Sphingolipid metabolism</keyword>
<evidence type="ECO:0000256" key="13">
    <source>
        <dbReference type="ARBA" id="ARBA00038302"/>
    </source>
</evidence>
<keyword evidence="10" id="KW-0443">Lipid metabolism</keyword>
<comment type="pathway">
    <text evidence="4">Sphingolipid metabolism.</text>
</comment>
<feature type="transmembrane region" description="Helical" evidence="18">
    <location>
        <begin position="42"/>
        <end position="62"/>
    </location>
</feature>
<keyword evidence="5 18" id="KW-0812">Transmembrane</keyword>
<evidence type="ECO:0000256" key="6">
    <source>
        <dbReference type="ARBA" id="ARBA00022824"/>
    </source>
</evidence>
<evidence type="ECO:0000256" key="10">
    <source>
        <dbReference type="ARBA" id="ARBA00023098"/>
    </source>
</evidence>
<feature type="modified residue" description="N6-(pyridoxal phosphate)lysine" evidence="16">
    <location>
        <position position="360"/>
    </location>
</feature>
<evidence type="ECO:0000256" key="1">
    <source>
        <dbReference type="ARBA" id="ARBA00001933"/>
    </source>
</evidence>
<evidence type="ECO:0000256" key="11">
    <source>
        <dbReference type="ARBA" id="ARBA00023136"/>
    </source>
</evidence>
<dbReference type="Gene3D" id="3.90.1150.10">
    <property type="entry name" value="Aspartate Aminotransferase, domain 1"/>
    <property type="match status" value="1"/>
</dbReference>
<evidence type="ECO:0000256" key="17">
    <source>
        <dbReference type="RuleBase" id="RU000382"/>
    </source>
</evidence>
<protein>
    <recommendedName>
        <fullName evidence="14">sphinganine-1-phosphate aldolase</fullName>
        <ecNumber evidence="14">4.1.2.27</ecNumber>
    </recommendedName>
    <alternativeName>
        <fullName evidence="15">Sphingosine-1-phosphate aldolase</fullName>
    </alternativeName>
</protein>
<dbReference type="InterPro" id="IPR015422">
    <property type="entry name" value="PyrdxlP-dep_Trfase_small"/>
</dbReference>
<evidence type="ECO:0000256" key="14">
    <source>
        <dbReference type="ARBA" id="ARBA00038965"/>
    </source>
</evidence>
<dbReference type="InterPro" id="IPR015424">
    <property type="entry name" value="PyrdxlP-dep_Trfase"/>
</dbReference>
<comment type="pathway">
    <text evidence="3">Lipid metabolism; sphingolipid metabolism.</text>
</comment>
<dbReference type="InterPro" id="IPR015421">
    <property type="entry name" value="PyrdxlP-dep_Trfase_major"/>
</dbReference>
<dbReference type="GO" id="GO:0008117">
    <property type="term" value="F:sphinganine-1-phosphate aldolase activity"/>
    <property type="evidence" value="ECO:0007669"/>
    <property type="project" value="UniProtKB-EC"/>
</dbReference>
<evidence type="ECO:0000256" key="12">
    <source>
        <dbReference type="ARBA" id="ARBA00023239"/>
    </source>
</evidence>
<sequence>MTTAYSAMMTPGMESALEPALKLLADHLIALDKRLHDARPSYVVIGAGVSATVAIQAFYYLLDLRKRCRTKGALWLFFESVKALPIVKGLIAAERGKMIAEMDADMSKKLAKEPPRLTSLPAKGMSVDAVLVEAAQRKRKDLEWTPTGSLMSGAVYMADDAHFKMLSSVYSSFAHSNPLHGDAFPAVVRMENEVVNMTATMLGCSPGGPNPNVCGLMTSGGTESILTAIRATRDYSRDVRGIKAPEMIVAISAHAAVYKAADYFGIELVRVGVDENFRMDINAVRRAVNGNTILIYASTPGYPHGAVDDIQALAAIAKRRKCCLHVDACLGGFVLPFASSIKPFDFRVDGVTSMSVDTHKYGLAQKGSSVVLYNSAALRQYQYTAVMDWSGGLYISPSQAGSRSGGLIAQTWAALMRMGREGYQRVADDVIAGANELRAGLSEIDGLKVLGEDVSMVVAWGSSDPSLNIYTVNDVMVKKGWHLSVLQAPPALHMCLTSANVASVRQLCVDLAIAVKETRALGKGKVDGGKAPIYGLAGGLPDRGTVGDILKDVQDLMLKHV</sequence>
<evidence type="ECO:0000313" key="19">
    <source>
        <dbReference type="EMBL" id="CAD8227259.1"/>
    </source>
</evidence>
<dbReference type="Gene3D" id="3.40.640.10">
    <property type="entry name" value="Type I PLP-dependent aspartate aminotransferase-like (Major domain)"/>
    <property type="match status" value="1"/>
</dbReference>
<dbReference type="GO" id="GO:0019752">
    <property type="term" value="P:carboxylic acid metabolic process"/>
    <property type="evidence" value="ECO:0007669"/>
    <property type="project" value="InterPro"/>
</dbReference>
<dbReference type="FunFam" id="3.40.640.10:FF:000020">
    <property type="entry name" value="sphingosine-1-phosphate lyase 1"/>
    <property type="match status" value="1"/>
</dbReference>
<dbReference type="GO" id="GO:0005789">
    <property type="term" value="C:endoplasmic reticulum membrane"/>
    <property type="evidence" value="ECO:0007669"/>
    <property type="project" value="UniProtKB-SubCell"/>
</dbReference>
<dbReference type="AlphaFoldDB" id="A0A7R9T7B1"/>
<proteinExistence type="inferred from homology"/>
<evidence type="ECO:0000256" key="15">
    <source>
        <dbReference type="ARBA" id="ARBA00042568"/>
    </source>
</evidence>
<name>A0A7R9T7B1_MICPS</name>
<dbReference type="InterPro" id="IPR002129">
    <property type="entry name" value="PyrdxlP-dep_de-COase"/>
</dbReference>
<comment type="similarity">
    <text evidence="13">Belongs to the group II decarboxylase family. Sphingosine-1-phosphate lyase subfamily.</text>
</comment>
<organism evidence="19">
    <name type="scientific">Micromonas pusilla</name>
    <name type="common">Picoplanktonic green alga</name>
    <name type="synonym">Chromulina pusilla</name>
    <dbReference type="NCBI Taxonomy" id="38833"/>
    <lineage>
        <taxon>Eukaryota</taxon>
        <taxon>Viridiplantae</taxon>
        <taxon>Chlorophyta</taxon>
        <taxon>Mamiellophyceae</taxon>
        <taxon>Mamiellales</taxon>
        <taxon>Mamiellaceae</taxon>
        <taxon>Micromonas</taxon>
    </lineage>
</organism>
<dbReference type="SUPFAM" id="SSF53383">
    <property type="entry name" value="PLP-dependent transferases"/>
    <property type="match status" value="1"/>
</dbReference>
<comment type="subcellular location">
    <subcellularLocation>
        <location evidence="2">Endoplasmic reticulum membrane</location>
        <topology evidence="2">Single-pass membrane protein</topology>
    </subcellularLocation>
</comment>
<dbReference type="GO" id="GO:0030170">
    <property type="term" value="F:pyridoxal phosphate binding"/>
    <property type="evidence" value="ECO:0007669"/>
    <property type="project" value="InterPro"/>
</dbReference>
<keyword evidence="6" id="KW-0256">Endoplasmic reticulum</keyword>
<keyword evidence="12 17" id="KW-0456">Lyase</keyword>
<keyword evidence="11 18" id="KW-0472">Membrane</keyword>
<dbReference type="PANTHER" id="PTHR42735:SF6">
    <property type="entry name" value="SPHINGOSINE-1-PHOSPHATE LYASE 1"/>
    <property type="match status" value="1"/>
</dbReference>
<evidence type="ECO:0000256" key="2">
    <source>
        <dbReference type="ARBA" id="ARBA00004389"/>
    </source>
</evidence>
<dbReference type="Gene3D" id="6.10.140.2150">
    <property type="match status" value="1"/>
</dbReference>
<dbReference type="OMA" id="FKDHQFT"/>
<evidence type="ECO:0000256" key="4">
    <source>
        <dbReference type="ARBA" id="ARBA00004991"/>
    </source>
</evidence>
<evidence type="ECO:0000256" key="8">
    <source>
        <dbReference type="ARBA" id="ARBA00022919"/>
    </source>
</evidence>
<dbReference type="PANTHER" id="PTHR42735">
    <property type="match status" value="1"/>
</dbReference>
<evidence type="ECO:0000256" key="3">
    <source>
        <dbReference type="ARBA" id="ARBA00004760"/>
    </source>
</evidence>
<accession>A0A7R9T7B1</accession>
<evidence type="ECO:0000256" key="9">
    <source>
        <dbReference type="ARBA" id="ARBA00022989"/>
    </source>
</evidence>
<dbReference type="Pfam" id="PF00282">
    <property type="entry name" value="Pyridoxal_deC"/>
    <property type="match status" value="1"/>
</dbReference>
<evidence type="ECO:0000256" key="5">
    <source>
        <dbReference type="ARBA" id="ARBA00022692"/>
    </source>
</evidence>
<comment type="cofactor">
    <cofactor evidence="1 16 17">
        <name>pyridoxal 5'-phosphate</name>
        <dbReference type="ChEBI" id="CHEBI:597326"/>
    </cofactor>
</comment>
<evidence type="ECO:0000256" key="18">
    <source>
        <dbReference type="SAM" id="Phobius"/>
    </source>
</evidence>